<dbReference type="EMBL" id="ACDE02000014">
    <property type="protein sequence ID" value="EEO41177.1"/>
    <property type="molecule type" value="Genomic_DNA"/>
</dbReference>
<evidence type="ECO:0000256" key="2">
    <source>
        <dbReference type="ARBA" id="ARBA00022722"/>
    </source>
</evidence>
<dbReference type="Proteomes" id="UP000004925">
    <property type="component" value="Unassembled WGS sequence"/>
</dbReference>
<dbReference type="eggNOG" id="COG1561">
    <property type="taxonomic scope" value="Bacteria"/>
</dbReference>
<organism evidence="9 10">
    <name type="scientific">Fusobacterium vincentii 4_1_13</name>
    <dbReference type="NCBI Taxonomy" id="469606"/>
    <lineage>
        <taxon>Bacteria</taxon>
        <taxon>Fusobacteriati</taxon>
        <taxon>Fusobacteriota</taxon>
        <taxon>Fusobacteriia</taxon>
        <taxon>Fusobacteriales</taxon>
        <taxon>Fusobacteriaceae</taxon>
        <taxon>Fusobacterium</taxon>
    </lineage>
</organism>
<evidence type="ECO:0000256" key="5">
    <source>
        <dbReference type="ARBA" id="ARBA00035648"/>
    </source>
</evidence>
<gene>
    <name evidence="9" type="ORF">FSCG_01890</name>
</gene>
<dbReference type="AlphaFoldDB" id="A0A0M1VWW1"/>
<accession>A0A0M1VWW1</accession>
<dbReference type="RefSeq" id="WP_005889300.1">
    <property type="nucleotide sequence ID" value="NZ_KQ235736.1"/>
</dbReference>
<evidence type="ECO:0000256" key="6">
    <source>
        <dbReference type="SAM" id="Coils"/>
    </source>
</evidence>
<evidence type="ECO:0000313" key="10">
    <source>
        <dbReference type="Proteomes" id="UP000004925"/>
    </source>
</evidence>
<dbReference type="HOGENOM" id="CLU_076609_1_0_0"/>
<dbReference type="Pfam" id="PF08340">
    <property type="entry name" value="YicC-like_C"/>
    <property type="match status" value="1"/>
</dbReference>
<dbReference type="NCBIfam" id="TIGR00255">
    <property type="entry name" value="YicC/YloC family endoribonuclease"/>
    <property type="match status" value="1"/>
</dbReference>
<keyword evidence="6" id="KW-0175">Coiled coil</keyword>
<evidence type="ECO:0000256" key="4">
    <source>
        <dbReference type="ARBA" id="ARBA00022801"/>
    </source>
</evidence>
<sequence length="292" mass="34815">MRSMTGYSKLNYEDENYVINMEIKSVNNKNLATKIKLPYNLNLLESFIRAEIASLISRGSIDFRIEFENKNESLKNLKYDENLAKSCMYILNKIEEDFNDKFSNKLDFLVRNFGVISQKDLETDEEKYKKIIDLKLKELLHNFIKTKVEEGNRLRVFFKEQLNILKSKLEQVKELKPQVVENYKQRLLNNINSIKADINFNEEDILKEVLLFSDRVDITEEISRLESHFKQLEHEFEIDEISQGKKIEFIFQEVFREFNTMGVKSNMYEISKLVVESKNELEKMREQIMNIE</sequence>
<comment type="cofactor">
    <cofactor evidence="1">
        <name>a divalent metal cation</name>
        <dbReference type="ChEBI" id="CHEBI:60240"/>
    </cofactor>
</comment>
<dbReference type="GO" id="GO:0016787">
    <property type="term" value="F:hydrolase activity"/>
    <property type="evidence" value="ECO:0007669"/>
    <property type="project" value="UniProtKB-KW"/>
</dbReference>
<name>A0A0M1VWW1_FUSVC</name>
<dbReference type="InterPro" id="IPR013527">
    <property type="entry name" value="YicC-like_N"/>
</dbReference>
<dbReference type="PANTHER" id="PTHR30636:SF3">
    <property type="entry name" value="UPF0701 PROTEIN YICC"/>
    <property type="match status" value="1"/>
</dbReference>
<feature type="domain" description="Endoribonuclease YicC-like C-terminal" evidence="8">
    <location>
        <begin position="172"/>
        <end position="292"/>
    </location>
</feature>
<evidence type="ECO:0000259" key="7">
    <source>
        <dbReference type="Pfam" id="PF03755"/>
    </source>
</evidence>
<reference evidence="9 10" key="1">
    <citation type="submission" date="2011-10" db="EMBL/GenBank/DDBJ databases">
        <title>The Genome Sequence of Fusobacterium sp. 4_1_13.</title>
        <authorList>
            <consortium name="The Broad Institute Genome Sequencing Platform"/>
            <person name="Earl A."/>
            <person name="Ward D."/>
            <person name="Feldgarden M."/>
            <person name="Gevers D."/>
            <person name="Strauss J."/>
            <person name="Ambrose C."/>
            <person name="Allen-Vercoe E."/>
            <person name="Young S.K."/>
            <person name="Zeng Q."/>
            <person name="Gargeya S."/>
            <person name="Fitzgerald M."/>
            <person name="Haas B."/>
            <person name="Abouelleil A."/>
            <person name="Alvarado L."/>
            <person name="Arachchi H.M."/>
            <person name="Berlin A."/>
            <person name="Brown A."/>
            <person name="Chapman S.B."/>
            <person name="Chen Z."/>
            <person name="Dunbar C."/>
            <person name="Freedman E."/>
            <person name="Gearin G."/>
            <person name="Goldberg J."/>
            <person name="Griggs A."/>
            <person name="Gujja S."/>
            <person name="Heiman D."/>
            <person name="Howarth C."/>
            <person name="Larson L."/>
            <person name="Lui A."/>
            <person name="MacDonald P.J."/>
            <person name="Montmayeur A."/>
            <person name="Murphy C."/>
            <person name="Neiman D."/>
            <person name="Pearson M."/>
            <person name="Priest M."/>
            <person name="Roberts A."/>
            <person name="Saif S."/>
            <person name="Shea T."/>
            <person name="Shenoy N."/>
            <person name="Sisk P."/>
            <person name="Stolte C."/>
            <person name="Sykes S."/>
            <person name="Wortman J."/>
            <person name="Nusbaum C."/>
            <person name="Birren B."/>
        </authorList>
    </citation>
    <scope>NUCLEOTIDE SEQUENCE [LARGE SCALE GENOMIC DNA]</scope>
    <source>
        <strain evidence="9 10">4_1_13</strain>
    </source>
</reference>
<feature type="domain" description="Endoribonuclease YicC-like N-terminal" evidence="7">
    <location>
        <begin position="1"/>
        <end position="155"/>
    </location>
</feature>
<comment type="similarity">
    <text evidence="5">Belongs to the YicC/YloC family.</text>
</comment>
<keyword evidence="2" id="KW-0540">Nuclease</keyword>
<dbReference type="GO" id="GO:0004521">
    <property type="term" value="F:RNA endonuclease activity"/>
    <property type="evidence" value="ECO:0007669"/>
    <property type="project" value="InterPro"/>
</dbReference>
<dbReference type="Pfam" id="PF03755">
    <property type="entry name" value="YicC-like_N"/>
    <property type="match status" value="1"/>
</dbReference>
<evidence type="ECO:0000256" key="1">
    <source>
        <dbReference type="ARBA" id="ARBA00001968"/>
    </source>
</evidence>
<dbReference type="InterPro" id="IPR005229">
    <property type="entry name" value="YicC/YloC-like"/>
</dbReference>
<keyword evidence="3" id="KW-0255">Endonuclease</keyword>
<evidence type="ECO:0000256" key="3">
    <source>
        <dbReference type="ARBA" id="ARBA00022759"/>
    </source>
</evidence>
<dbReference type="PANTHER" id="PTHR30636">
    <property type="entry name" value="UPF0701 PROTEIN YICC"/>
    <property type="match status" value="1"/>
</dbReference>
<evidence type="ECO:0000259" key="8">
    <source>
        <dbReference type="Pfam" id="PF08340"/>
    </source>
</evidence>
<protein>
    <submittedName>
        <fullName evidence="9">TIGR00255 family protein</fullName>
    </submittedName>
</protein>
<keyword evidence="4" id="KW-0378">Hydrolase</keyword>
<dbReference type="InterPro" id="IPR013551">
    <property type="entry name" value="YicC-like_C"/>
</dbReference>
<proteinExistence type="inferred from homology"/>
<comment type="caution">
    <text evidence="9">The sequence shown here is derived from an EMBL/GenBank/DDBJ whole genome shotgun (WGS) entry which is preliminary data.</text>
</comment>
<feature type="coiled-coil region" evidence="6">
    <location>
        <begin position="184"/>
        <end position="235"/>
    </location>
</feature>
<evidence type="ECO:0000313" key="9">
    <source>
        <dbReference type="EMBL" id="EEO41177.1"/>
    </source>
</evidence>